<evidence type="ECO:0000313" key="3">
    <source>
        <dbReference type="EMBL" id="KAI1879926.1"/>
    </source>
</evidence>
<proteinExistence type="predicted"/>
<accession>A0A9P9WVT4</accession>
<feature type="compositionally biased region" description="Polar residues" evidence="1">
    <location>
        <begin position="60"/>
        <end position="71"/>
    </location>
</feature>
<dbReference type="InterPro" id="IPR054448">
    <property type="entry name" value="HTH_put_ascomycetes"/>
</dbReference>
<feature type="compositionally biased region" description="Low complexity" evidence="1">
    <location>
        <begin position="86"/>
        <end position="108"/>
    </location>
</feature>
<feature type="domain" description="Helix-turn-helix" evidence="2">
    <location>
        <begin position="140"/>
        <end position="183"/>
    </location>
</feature>
<sequence>MGSKASKPVQSASRKFPTRAPGAVPPASRPAARPAQPPQQGPKASFAKDEAIQADGQDPDQATNPAFSQRLRQMGIATPNPTLSNSSIASTGPPASSSSPLGPSYPSPSRNPTLTALEARQRIQDEVQLQYENPAGGRGFVDIETLRKALVLRKRGIPTSDIEQRLRLKRGVVAHLESGGAVTPMSY</sequence>
<organism evidence="3 4">
    <name type="scientific">Neoarthrinium moseri</name>
    <dbReference type="NCBI Taxonomy" id="1658444"/>
    <lineage>
        <taxon>Eukaryota</taxon>
        <taxon>Fungi</taxon>
        <taxon>Dikarya</taxon>
        <taxon>Ascomycota</taxon>
        <taxon>Pezizomycotina</taxon>
        <taxon>Sordariomycetes</taxon>
        <taxon>Xylariomycetidae</taxon>
        <taxon>Amphisphaeriales</taxon>
        <taxon>Apiosporaceae</taxon>
        <taxon>Neoarthrinium</taxon>
    </lineage>
</organism>
<gene>
    <name evidence="3" type="ORF">JX265_001547</name>
</gene>
<name>A0A9P9WVT4_9PEZI</name>
<dbReference type="Pfam" id="PF22943">
    <property type="entry name" value="HTH_68"/>
    <property type="match status" value="1"/>
</dbReference>
<keyword evidence="4" id="KW-1185">Reference proteome</keyword>
<dbReference type="AlphaFoldDB" id="A0A9P9WVT4"/>
<evidence type="ECO:0000259" key="2">
    <source>
        <dbReference type="Pfam" id="PF22943"/>
    </source>
</evidence>
<evidence type="ECO:0000313" key="4">
    <source>
        <dbReference type="Proteomes" id="UP000829685"/>
    </source>
</evidence>
<comment type="caution">
    <text evidence="3">The sequence shown here is derived from an EMBL/GenBank/DDBJ whole genome shotgun (WGS) entry which is preliminary data.</text>
</comment>
<evidence type="ECO:0000256" key="1">
    <source>
        <dbReference type="SAM" id="MobiDB-lite"/>
    </source>
</evidence>
<feature type="region of interest" description="Disordered" evidence="1">
    <location>
        <begin position="1"/>
        <end position="112"/>
    </location>
</feature>
<reference evidence="3" key="1">
    <citation type="submission" date="2021-03" db="EMBL/GenBank/DDBJ databases">
        <title>Revisited historic fungal species revealed as producer of novel bioactive compounds through whole genome sequencing and comparative genomics.</title>
        <authorList>
            <person name="Vignolle G.A."/>
            <person name="Hochenegger N."/>
            <person name="Mach R.L."/>
            <person name="Mach-Aigner A.R."/>
            <person name="Javad Rahimi M."/>
            <person name="Salim K.A."/>
            <person name="Chan C.M."/>
            <person name="Lim L.B.L."/>
            <person name="Cai F."/>
            <person name="Druzhinina I.S."/>
            <person name="U'Ren J.M."/>
            <person name="Derntl C."/>
        </authorList>
    </citation>
    <scope>NUCLEOTIDE SEQUENCE</scope>
    <source>
        <strain evidence="3">TUCIM 5799</strain>
    </source>
</reference>
<dbReference type="Proteomes" id="UP000829685">
    <property type="component" value="Unassembled WGS sequence"/>
</dbReference>
<dbReference type="EMBL" id="JAFIMR010000003">
    <property type="protein sequence ID" value="KAI1879926.1"/>
    <property type="molecule type" value="Genomic_DNA"/>
</dbReference>
<protein>
    <recommendedName>
        <fullName evidence="2">Helix-turn-helix domain-containing protein</fullName>
    </recommendedName>
</protein>